<dbReference type="SUPFAM" id="SSF111369">
    <property type="entry name" value="HlyD-like secretion proteins"/>
    <property type="match status" value="1"/>
</dbReference>
<dbReference type="Gene3D" id="2.40.50.100">
    <property type="match status" value="1"/>
</dbReference>
<reference evidence="8 9" key="1">
    <citation type="submission" date="2013-10" db="EMBL/GenBank/DDBJ databases">
        <title>Salinisphaera orenii MK-B5 Genome Sequencing.</title>
        <authorList>
            <person name="Lai Q."/>
            <person name="Li C."/>
            <person name="Shao Z."/>
        </authorList>
    </citation>
    <scope>NUCLEOTIDE SEQUENCE [LARGE SCALE GENOMIC DNA]</scope>
    <source>
        <strain evidence="8 9">MK-B5</strain>
    </source>
</reference>
<evidence type="ECO:0000259" key="7">
    <source>
        <dbReference type="Pfam" id="PF25975"/>
    </source>
</evidence>
<dbReference type="Pfam" id="PF25954">
    <property type="entry name" value="Beta-barrel_RND_2"/>
    <property type="match status" value="1"/>
</dbReference>
<sequence>MLLVACSVAIGLTGCGSDAAPEAPSPTHDEPSQDSASPGHVRGKDGSAHGAHEGHGETPDRVELDADQRAALDLQIGTARAGSAEAVVTAPATLRFDADRVARVGPRLRAKVRTVEADLGDTVAAGDVLAVLDSVELGQAKAAYLTAAARYRTRAAAYERDRRLAQDQIVSESALAESRADYRQARAERRAARAELKLYGMDDAAIDAIVDDSDAPLSRLALTAPRAGRIARRDLVAGETVGPDETPIHVVDNSRMWLMIEAAEQALPRVAVGQTVRFGVRPLPGETFTGRIDWIAPELDRESRSVRIRAVVDNPNDRLKAGMFATARIETGQANDSASANALVPIDALQQIGKRAGVFVPGEHAGAFVFTPVTTGAESGGAVEITQGLSPGDALVTAGAFDLKAALTAGGRSAAHSH</sequence>
<keyword evidence="9" id="KW-1185">Reference proteome</keyword>
<dbReference type="GO" id="GO:0015679">
    <property type="term" value="P:plasma membrane copper ion transport"/>
    <property type="evidence" value="ECO:0007669"/>
    <property type="project" value="TreeGrafter"/>
</dbReference>
<protein>
    <submittedName>
        <fullName evidence="8">Uncharacterized protein</fullName>
    </submittedName>
</protein>
<proteinExistence type="inferred from homology"/>
<dbReference type="InterPro" id="IPR051909">
    <property type="entry name" value="MFP_Cation_Efflux"/>
</dbReference>
<feature type="compositionally biased region" description="Basic and acidic residues" evidence="4">
    <location>
        <begin position="42"/>
        <end position="60"/>
    </location>
</feature>
<evidence type="ECO:0000256" key="1">
    <source>
        <dbReference type="ARBA" id="ARBA00009477"/>
    </source>
</evidence>
<name>A0A423PL76_9GAMM</name>
<feature type="region of interest" description="Disordered" evidence="4">
    <location>
        <begin position="18"/>
        <end position="60"/>
    </location>
</feature>
<keyword evidence="3" id="KW-0175">Coiled coil</keyword>
<evidence type="ECO:0000313" key="8">
    <source>
        <dbReference type="EMBL" id="ROO26321.1"/>
    </source>
</evidence>
<evidence type="ECO:0000259" key="5">
    <source>
        <dbReference type="Pfam" id="PF25954"/>
    </source>
</evidence>
<dbReference type="InterPro" id="IPR058649">
    <property type="entry name" value="CzcB_C"/>
</dbReference>
<keyword evidence="2" id="KW-0813">Transport</keyword>
<dbReference type="FunFam" id="2.40.30.170:FF:000010">
    <property type="entry name" value="Efflux RND transporter periplasmic adaptor subunit"/>
    <property type="match status" value="1"/>
</dbReference>
<evidence type="ECO:0000313" key="9">
    <source>
        <dbReference type="Proteomes" id="UP000283993"/>
    </source>
</evidence>
<evidence type="ECO:0000259" key="6">
    <source>
        <dbReference type="Pfam" id="PF25973"/>
    </source>
</evidence>
<evidence type="ECO:0000256" key="2">
    <source>
        <dbReference type="ARBA" id="ARBA00022448"/>
    </source>
</evidence>
<gene>
    <name evidence="8" type="ORF">SAOR_11225</name>
</gene>
<evidence type="ECO:0000256" key="3">
    <source>
        <dbReference type="SAM" id="Coils"/>
    </source>
</evidence>
<dbReference type="PANTHER" id="PTHR30097">
    <property type="entry name" value="CATION EFFLUX SYSTEM PROTEIN CUSB"/>
    <property type="match status" value="1"/>
</dbReference>
<dbReference type="GO" id="GO:0030288">
    <property type="term" value="C:outer membrane-bounded periplasmic space"/>
    <property type="evidence" value="ECO:0007669"/>
    <property type="project" value="TreeGrafter"/>
</dbReference>
<dbReference type="Gene3D" id="2.40.30.170">
    <property type="match status" value="1"/>
</dbReference>
<dbReference type="InterPro" id="IPR058647">
    <property type="entry name" value="BSH_CzcB-like"/>
</dbReference>
<dbReference type="AlphaFoldDB" id="A0A423PL76"/>
<dbReference type="EMBL" id="AYKH01000023">
    <property type="protein sequence ID" value="ROO26321.1"/>
    <property type="molecule type" value="Genomic_DNA"/>
</dbReference>
<feature type="coiled-coil region" evidence="3">
    <location>
        <begin position="148"/>
        <end position="195"/>
    </location>
</feature>
<dbReference type="GO" id="GO:0022857">
    <property type="term" value="F:transmembrane transporter activity"/>
    <property type="evidence" value="ECO:0007669"/>
    <property type="project" value="InterPro"/>
</dbReference>
<dbReference type="Proteomes" id="UP000283993">
    <property type="component" value="Unassembled WGS sequence"/>
</dbReference>
<accession>A0A423PL76</accession>
<comment type="caution">
    <text evidence="8">The sequence shown here is derived from an EMBL/GenBank/DDBJ whole genome shotgun (WGS) entry which is preliminary data.</text>
</comment>
<dbReference type="GO" id="GO:0016020">
    <property type="term" value="C:membrane"/>
    <property type="evidence" value="ECO:0007669"/>
    <property type="project" value="InterPro"/>
</dbReference>
<dbReference type="PANTHER" id="PTHR30097:SF4">
    <property type="entry name" value="SLR6042 PROTEIN"/>
    <property type="match status" value="1"/>
</dbReference>
<dbReference type="GO" id="GO:0060003">
    <property type="term" value="P:copper ion export"/>
    <property type="evidence" value="ECO:0007669"/>
    <property type="project" value="TreeGrafter"/>
</dbReference>
<dbReference type="Pfam" id="PF25975">
    <property type="entry name" value="CzcB_C"/>
    <property type="match status" value="1"/>
</dbReference>
<organism evidence="8 9">
    <name type="scientific">Salinisphaera orenii MK-B5</name>
    <dbReference type="NCBI Taxonomy" id="856730"/>
    <lineage>
        <taxon>Bacteria</taxon>
        <taxon>Pseudomonadati</taxon>
        <taxon>Pseudomonadota</taxon>
        <taxon>Gammaproteobacteria</taxon>
        <taxon>Salinisphaerales</taxon>
        <taxon>Salinisphaeraceae</taxon>
        <taxon>Salinisphaera</taxon>
    </lineage>
</organism>
<dbReference type="NCBIfam" id="TIGR01730">
    <property type="entry name" value="RND_mfp"/>
    <property type="match status" value="1"/>
</dbReference>
<feature type="domain" description="CzcB-like C-terminal circularly permuted SH3-like" evidence="7">
    <location>
        <begin position="344"/>
        <end position="404"/>
    </location>
</feature>
<dbReference type="Pfam" id="PF25973">
    <property type="entry name" value="BSH_CzcB"/>
    <property type="match status" value="1"/>
</dbReference>
<comment type="similarity">
    <text evidence="1">Belongs to the membrane fusion protein (MFP) (TC 8.A.1) family.</text>
</comment>
<dbReference type="Gene3D" id="2.40.420.20">
    <property type="match status" value="1"/>
</dbReference>
<dbReference type="InterPro" id="IPR058792">
    <property type="entry name" value="Beta-barrel_RND_2"/>
</dbReference>
<evidence type="ECO:0000256" key="4">
    <source>
        <dbReference type="SAM" id="MobiDB-lite"/>
    </source>
</evidence>
<dbReference type="GO" id="GO:0046914">
    <property type="term" value="F:transition metal ion binding"/>
    <property type="evidence" value="ECO:0007669"/>
    <property type="project" value="TreeGrafter"/>
</dbReference>
<feature type="domain" description="CusB-like beta-barrel" evidence="5">
    <location>
        <begin position="256"/>
        <end position="331"/>
    </location>
</feature>
<feature type="domain" description="CzcB-like barrel-sandwich hybrid" evidence="6">
    <location>
        <begin position="100"/>
        <end position="251"/>
    </location>
</feature>
<dbReference type="InterPro" id="IPR006143">
    <property type="entry name" value="RND_pump_MFP"/>
</dbReference>